<dbReference type="AlphaFoldDB" id="A0A7W9UM82"/>
<feature type="transmembrane region" description="Helical" evidence="7">
    <location>
        <begin position="202"/>
        <end position="221"/>
    </location>
</feature>
<evidence type="ECO:0000256" key="1">
    <source>
        <dbReference type="ARBA" id="ARBA00004651"/>
    </source>
</evidence>
<evidence type="ECO:0000256" key="7">
    <source>
        <dbReference type="SAM" id="Phobius"/>
    </source>
</evidence>
<feature type="transmembrane region" description="Helical" evidence="7">
    <location>
        <begin position="139"/>
        <end position="158"/>
    </location>
</feature>
<sequence length="522" mass="54204">MAVHTDETGSTRKWWTLGAVCTGVFMLLLDITIVNVALPDIRQQFDATLSDLQWVIDAYALTLAALLLTAGTVADRVGRRAVFATGLVIFILSSLWCGFAGDILMLSLARALQGVGGAIMFATSLALLAQAFAPRERGIAFGVFGAITGVSVAVGPVLGGALTSGLSWRWIFFVNLPIGVIALAATLLRVDESRDPQQHRIDWAGCVTFSAALACLVFGLIRSHDDGWSSATVIGSLVAAAVLLIAFLVVENVSPAPMFDLSLLRVPTFDGGLVAAWGISASIFSMLTFLVIYLQGIMGYSALEVGVRFLPFTLAIFVTAGIAGRLSDRVPVRWLIGPGFVLVAAGLFLMRGSDPAGTWTHFLPGFLVAGIGTGLINVPLASTAVGVVEPRRAGMASGINSTLRQVGIATGVAALGSILASRVQDNVIDALASGPLAGQAERFAAAVSSGQTAGALQQLPPQSRGVAAGAAAHGFASALDSILLLASGTALVVAVASFALIRSRDFVEEVEEEPEVSHYQTS</sequence>
<feature type="transmembrane region" description="Helical" evidence="7">
    <location>
        <begin position="227"/>
        <end position="250"/>
    </location>
</feature>
<feature type="domain" description="Major facilitator superfamily (MFS) profile" evidence="8">
    <location>
        <begin position="16"/>
        <end position="505"/>
    </location>
</feature>
<dbReference type="InterPro" id="IPR004638">
    <property type="entry name" value="EmrB-like"/>
</dbReference>
<keyword evidence="5 7" id="KW-1133">Transmembrane helix</keyword>
<keyword evidence="3" id="KW-1003">Cell membrane</keyword>
<comment type="subcellular location">
    <subcellularLocation>
        <location evidence="1">Cell membrane</location>
        <topology evidence="1">Multi-pass membrane protein</topology>
    </subcellularLocation>
</comment>
<evidence type="ECO:0000256" key="6">
    <source>
        <dbReference type="ARBA" id="ARBA00023136"/>
    </source>
</evidence>
<comment type="caution">
    <text evidence="9">The sequence shown here is derived from an EMBL/GenBank/DDBJ whole genome shotgun (WGS) entry which is preliminary data.</text>
</comment>
<name>A0A7W9UM82_9NOCA</name>
<dbReference type="InterPro" id="IPR005829">
    <property type="entry name" value="Sugar_transporter_CS"/>
</dbReference>
<keyword evidence="4 7" id="KW-0812">Transmembrane</keyword>
<feature type="transmembrane region" description="Helical" evidence="7">
    <location>
        <begin position="170"/>
        <end position="190"/>
    </location>
</feature>
<dbReference type="Proteomes" id="UP000540412">
    <property type="component" value="Unassembled WGS sequence"/>
</dbReference>
<feature type="transmembrane region" description="Helical" evidence="7">
    <location>
        <begin position="482"/>
        <end position="501"/>
    </location>
</feature>
<dbReference type="InterPro" id="IPR036259">
    <property type="entry name" value="MFS_trans_sf"/>
</dbReference>
<dbReference type="PROSITE" id="PS00216">
    <property type="entry name" value="SUGAR_TRANSPORT_1"/>
    <property type="match status" value="1"/>
</dbReference>
<dbReference type="GO" id="GO:0005886">
    <property type="term" value="C:plasma membrane"/>
    <property type="evidence" value="ECO:0007669"/>
    <property type="project" value="UniProtKB-SubCell"/>
</dbReference>
<organism evidence="9 10">
    <name type="scientific">Nocardia transvalensis</name>
    <dbReference type="NCBI Taxonomy" id="37333"/>
    <lineage>
        <taxon>Bacteria</taxon>
        <taxon>Bacillati</taxon>
        <taxon>Actinomycetota</taxon>
        <taxon>Actinomycetes</taxon>
        <taxon>Mycobacteriales</taxon>
        <taxon>Nocardiaceae</taxon>
        <taxon>Nocardia</taxon>
    </lineage>
</organism>
<evidence type="ECO:0000259" key="8">
    <source>
        <dbReference type="PROSITE" id="PS50850"/>
    </source>
</evidence>
<evidence type="ECO:0000313" key="10">
    <source>
        <dbReference type="Proteomes" id="UP000540412"/>
    </source>
</evidence>
<protein>
    <submittedName>
        <fullName evidence="9">EmrB/QacA subfamily drug resistance transporter</fullName>
    </submittedName>
</protein>
<dbReference type="Pfam" id="PF07690">
    <property type="entry name" value="MFS_1"/>
    <property type="match status" value="1"/>
</dbReference>
<keyword evidence="6 7" id="KW-0472">Membrane</keyword>
<evidence type="ECO:0000256" key="3">
    <source>
        <dbReference type="ARBA" id="ARBA00022475"/>
    </source>
</evidence>
<dbReference type="Gene3D" id="1.20.1250.20">
    <property type="entry name" value="MFS general substrate transporter like domains"/>
    <property type="match status" value="1"/>
</dbReference>
<dbReference type="SUPFAM" id="SSF103473">
    <property type="entry name" value="MFS general substrate transporter"/>
    <property type="match status" value="2"/>
</dbReference>
<dbReference type="PANTHER" id="PTHR42718">
    <property type="entry name" value="MAJOR FACILITATOR SUPERFAMILY MULTIDRUG TRANSPORTER MFSC"/>
    <property type="match status" value="1"/>
</dbReference>
<feature type="transmembrane region" description="Helical" evidence="7">
    <location>
        <begin position="305"/>
        <end position="323"/>
    </location>
</feature>
<evidence type="ECO:0000256" key="4">
    <source>
        <dbReference type="ARBA" id="ARBA00022692"/>
    </source>
</evidence>
<dbReference type="Gene3D" id="1.20.1720.10">
    <property type="entry name" value="Multidrug resistance protein D"/>
    <property type="match status" value="1"/>
</dbReference>
<feature type="transmembrane region" description="Helical" evidence="7">
    <location>
        <begin position="14"/>
        <end position="34"/>
    </location>
</feature>
<dbReference type="PRINTS" id="PR01036">
    <property type="entry name" value="TCRTETB"/>
</dbReference>
<proteinExistence type="predicted"/>
<evidence type="ECO:0000313" key="9">
    <source>
        <dbReference type="EMBL" id="MBB5918333.1"/>
    </source>
</evidence>
<evidence type="ECO:0000256" key="5">
    <source>
        <dbReference type="ARBA" id="ARBA00022989"/>
    </source>
</evidence>
<dbReference type="PROSITE" id="PS50850">
    <property type="entry name" value="MFS"/>
    <property type="match status" value="1"/>
</dbReference>
<keyword evidence="2" id="KW-0813">Transport</keyword>
<feature type="transmembrane region" description="Helical" evidence="7">
    <location>
        <begin position="111"/>
        <end position="132"/>
    </location>
</feature>
<dbReference type="PANTHER" id="PTHR42718:SF49">
    <property type="entry name" value="EXPORT PROTEIN"/>
    <property type="match status" value="1"/>
</dbReference>
<accession>A0A7W9UM82</accession>
<feature type="transmembrane region" description="Helical" evidence="7">
    <location>
        <begin position="362"/>
        <end position="388"/>
    </location>
</feature>
<dbReference type="NCBIfam" id="TIGR00711">
    <property type="entry name" value="efflux_EmrB"/>
    <property type="match status" value="1"/>
</dbReference>
<keyword evidence="10" id="KW-1185">Reference proteome</keyword>
<evidence type="ECO:0000256" key="2">
    <source>
        <dbReference type="ARBA" id="ARBA00022448"/>
    </source>
</evidence>
<dbReference type="GO" id="GO:0022857">
    <property type="term" value="F:transmembrane transporter activity"/>
    <property type="evidence" value="ECO:0007669"/>
    <property type="project" value="InterPro"/>
</dbReference>
<dbReference type="EMBL" id="JACHIT010000002">
    <property type="protein sequence ID" value="MBB5918333.1"/>
    <property type="molecule type" value="Genomic_DNA"/>
</dbReference>
<feature type="transmembrane region" description="Helical" evidence="7">
    <location>
        <begin position="330"/>
        <end position="350"/>
    </location>
</feature>
<gene>
    <name evidence="9" type="ORF">BJY24_007245</name>
</gene>
<dbReference type="InterPro" id="IPR011701">
    <property type="entry name" value="MFS"/>
</dbReference>
<feature type="transmembrane region" description="Helical" evidence="7">
    <location>
        <begin position="271"/>
        <end position="293"/>
    </location>
</feature>
<dbReference type="CDD" id="cd17321">
    <property type="entry name" value="MFS_MMR_MDR_like"/>
    <property type="match status" value="1"/>
</dbReference>
<dbReference type="RefSeq" id="WP_051163277.1">
    <property type="nucleotide sequence ID" value="NZ_JACHIT010000002.1"/>
</dbReference>
<reference evidence="9 10" key="1">
    <citation type="submission" date="2020-08" db="EMBL/GenBank/DDBJ databases">
        <title>Sequencing the genomes of 1000 actinobacteria strains.</title>
        <authorList>
            <person name="Klenk H.-P."/>
        </authorList>
    </citation>
    <scope>NUCLEOTIDE SEQUENCE [LARGE SCALE GENOMIC DNA]</scope>
    <source>
        <strain evidence="9 10">DSM 43582</strain>
    </source>
</reference>
<feature type="transmembrane region" description="Helical" evidence="7">
    <location>
        <begin position="54"/>
        <end position="74"/>
    </location>
</feature>
<dbReference type="InterPro" id="IPR020846">
    <property type="entry name" value="MFS_dom"/>
</dbReference>
<feature type="transmembrane region" description="Helical" evidence="7">
    <location>
        <begin position="81"/>
        <end position="105"/>
    </location>
</feature>